<gene>
    <name evidence="11" type="ORF">HAKA00212_LOCUS1889</name>
</gene>
<comment type="pathway">
    <text evidence="1 7">Carbohydrate degradation; pentose phosphate pathway; D-ribulose 5-phosphate from D-glucose 6-phosphate (oxidative stage): step 1/3.</text>
</comment>
<evidence type="ECO:0000256" key="5">
    <source>
        <dbReference type="ARBA" id="ARBA00023002"/>
    </source>
</evidence>
<dbReference type="NCBIfam" id="TIGR00871">
    <property type="entry name" value="zwf"/>
    <property type="match status" value="1"/>
</dbReference>
<comment type="similarity">
    <text evidence="2 7">Belongs to the glucose-6-phosphate dehydrogenase family.</text>
</comment>
<evidence type="ECO:0000259" key="10">
    <source>
        <dbReference type="Pfam" id="PF02781"/>
    </source>
</evidence>
<evidence type="ECO:0000256" key="8">
    <source>
        <dbReference type="SAM" id="MobiDB-lite"/>
    </source>
</evidence>
<protein>
    <recommendedName>
        <fullName evidence="7">Glucose-6-phosphate 1-dehydrogenase</fullName>
        <ecNumber evidence="7">1.1.1.49</ecNumber>
    </recommendedName>
</protein>
<evidence type="ECO:0000256" key="1">
    <source>
        <dbReference type="ARBA" id="ARBA00004937"/>
    </source>
</evidence>
<comment type="catalytic activity">
    <reaction evidence="7">
        <text>D-glucose 6-phosphate + NADP(+) = 6-phospho-D-glucono-1,5-lactone + NADPH + H(+)</text>
        <dbReference type="Rhea" id="RHEA:15841"/>
        <dbReference type="ChEBI" id="CHEBI:15378"/>
        <dbReference type="ChEBI" id="CHEBI:57783"/>
        <dbReference type="ChEBI" id="CHEBI:57955"/>
        <dbReference type="ChEBI" id="CHEBI:58349"/>
        <dbReference type="ChEBI" id="CHEBI:61548"/>
        <dbReference type="EC" id="1.1.1.49"/>
    </reaction>
</comment>
<dbReference type="PANTHER" id="PTHR23429:SF0">
    <property type="entry name" value="GLUCOSE-6-PHOSPHATE 1-DEHYDROGENASE"/>
    <property type="match status" value="1"/>
</dbReference>
<dbReference type="GO" id="GO:0004345">
    <property type="term" value="F:glucose-6-phosphate dehydrogenase activity"/>
    <property type="evidence" value="ECO:0007669"/>
    <property type="project" value="UniProtKB-EC"/>
</dbReference>
<dbReference type="HAMAP" id="MF_00966">
    <property type="entry name" value="G6PD"/>
    <property type="match status" value="1"/>
</dbReference>
<dbReference type="InterPro" id="IPR022675">
    <property type="entry name" value="G6P_DH_C"/>
</dbReference>
<dbReference type="GO" id="GO:0006006">
    <property type="term" value="P:glucose metabolic process"/>
    <property type="evidence" value="ECO:0007669"/>
    <property type="project" value="UniProtKB-KW"/>
</dbReference>
<comment type="function">
    <text evidence="7">Catalyzes the rate-limiting step of the oxidative pentose-phosphate pathway, which represents a route for the dissimilation of carbohydrates besides glycolysis.</text>
</comment>
<dbReference type="InterPro" id="IPR001282">
    <property type="entry name" value="G6P_DH"/>
</dbReference>
<evidence type="ECO:0000256" key="7">
    <source>
        <dbReference type="RuleBase" id="RU362120"/>
    </source>
</evidence>
<dbReference type="UniPathway" id="UPA00115">
    <property type="reaction ID" value="UER00408"/>
</dbReference>
<evidence type="ECO:0000259" key="9">
    <source>
        <dbReference type="Pfam" id="PF00479"/>
    </source>
</evidence>
<name>A0A7S3XL23_HETAK</name>
<keyword evidence="4 7" id="KW-0521">NADP</keyword>
<organism evidence="11">
    <name type="scientific">Heterosigma akashiwo</name>
    <name type="common">Chromophytic alga</name>
    <name type="synonym">Heterosigma carterae</name>
    <dbReference type="NCBI Taxonomy" id="2829"/>
    <lineage>
        <taxon>Eukaryota</taxon>
        <taxon>Sar</taxon>
        <taxon>Stramenopiles</taxon>
        <taxon>Ochrophyta</taxon>
        <taxon>Raphidophyceae</taxon>
        <taxon>Chattonellales</taxon>
        <taxon>Chattonellaceae</taxon>
        <taxon>Heterosigma</taxon>
    </lineage>
</organism>
<proteinExistence type="inferred from homology"/>
<dbReference type="EMBL" id="HBIU01005012">
    <property type="protein sequence ID" value="CAE0623224.1"/>
    <property type="molecule type" value="Transcribed_RNA"/>
</dbReference>
<feature type="domain" description="Glucose-6-phosphate dehydrogenase NAD-binding" evidence="9">
    <location>
        <begin position="47"/>
        <end position="230"/>
    </location>
</feature>
<dbReference type="GO" id="GO:0009051">
    <property type="term" value="P:pentose-phosphate shunt, oxidative branch"/>
    <property type="evidence" value="ECO:0007669"/>
    <property type="project" value="TreeGrafter"/>
</dbReference>
<evidence type="ECO:0000256" key="2">
    <source>
        <dbReference type="ARBA" id="ARBA00009975"/>
    </source>
</evidence>
<dbReference type="SUPFAM" id="SSF51735">
    <property type="entry name" value="NAD(P)-binding Rossmann-fold domains"/>
    <property type="match status" value="1"/>
</dbReference>
<accession>A0A7S3XL23</accession>
<dbReference type="PANTHER" id="PTHR23429">
    <property type="entry name" value="GLUCOSE-6-PHOSPHATE 1-DEHYDROGENASE G6PD"/>
    <property type="match status" value="1"/>
</dbReference>
<dbReference type="Pfam" id="PF02781">
    <property type="entry name" value="G6PD_C"/>
    <property type="match status" value="1"/>
</dbReference>
<dbReference type="InterPro" id="IPR019796">
    <property type="entry name" value="G6P_DH_AS"/>
</dbReference>
<feature type="domain" description="Glucose-6-phosphate dehydrogenase C-terminal" evidence="10">
    <location>
        <begin position="232"/>
        <end position="528"/>
    </location>
</feature>
<dbReference type="PIRSF" id="PIRSF000110">
    <property type="entry name" value="G6PD"/>
    <property type="match status" value="1"/>
</dbReference>
<keyword evidence="6 7" id="KW-0119">Carbohydrate metabolism</keyword>
<dbReference type="Pfam" id="PF00479">
    <property type="entry name" value="G6PD_N"/>
    <property type="match status" value="1"/>
</dbReference>
<dbReference type="Gene3D" id="3.40.50.720">
    <property type="entry name" value="NAD(P)-binding Rossmann-like Domain"/>
    <property type="match status" value="1"/>
</dbReference>
<keyword evidence="5 7" id="KW-0560">Oxidoreductase</keyword>
<dbReference type="PRINTS" id="PR00079">
    <property type="entry name" value="G6PDHDRGNASE"/>
</dbReference>
<keyword evidence="3 7" id="KW-0313">Glucose metabolism</keyword>
<evidence type="ECO:0000256" key="6">
    <source>
        <dbReference type="ARBA" id="ARBA00023277"/>
    </source>
</evidence>
<evidence type="ECO:0000256" key="4">
    <source>
        <dbReference type="ARBA" id="ARBA00022857"/>
    </source>
</evidence>
<evidence type="ECO:0000256" key="3">
    <source>
        <dbReference type="ARBA" id="ARBA00022526"/>
    </source>
</evidence>
<dbReference type="SUPFAM" id="SSF55347">
    <property type="entry name" value="Glyceraldehyde-3-phosphate dehydrogenase-like, C-terminal domain"/>
    <property type="match status" value="1"/>
</dbReference>
<dbReference type="EC" id="1.1.1.49" evidence="7"/>
<dbReference type="InterPro" id="IPR022674">
    <property type="entry name" value="G6P_DH_NAD-bd"/>
</dbReference>
<reference evidence="11" key="1">
    <citation type="submission" date="2021-01" db="EMBL/GenBank/DDBJ databases">
        <authorList>
            <person name="Corre E."/>
            <person name="Pelletier E."/>
            <person name="Niang G."/>
            <person name="Scheremetjew M."/>
            <person name="Finn R."/>
            <person name="Kale V."/>
            <person name="Holt S."/>
            <person name="Cochrane G."/>
            <person name="Meng A."/>
            <person name="Brown T."/>
            <person name="Cohen L."/>
        </authorList>
    </citation>
    <scope>NUCLEOTIDE SEQUENCE</scope>
    <source>
        <strain evidence="11">CCMP3107</strain>
    </source>
</reference>
<feature type="compositionally biased region" description="Basic and acidic residues" evidence="8">
    <location>
        <begin position="7"/>
        <end position="23"/>
    </location>
</feature>
<sequence>MHHLEKKQKMDPDKLPQQSPDKHPVLKSVKSIRYNKLDFCLDELEIVVVGASGDLAKKKTYPALLDLFANGFIADNTKIVGFARSQMSDEDFHSKLRPFLDKMASSLNLHSSSTVDNFLQMCRYKQGQYGSIDSMVELMGFLSEWGAAPAEKVNRLFYFAIPPTVFLQTAAAIKAGGGVSPTGWTRLIVEKPFGHDLASAQELAAGLNAHFDESYIYRIDHYLGKEMVQNLLVMRFSNIMWESIWNRTTVQSVLITFKEPFGTQGRGGYFDGSGIIRDIMQNHLMQVLTLVAMEPPVLCTGEASPNLVRDEKVKVLRSIPPARLEDTVVGQYAAAADGSEAGYLEDPTVPAGSRTPTFAQTVLYVQNPRWEGVPFVLKAGKALNERKAEIRLQLRSAPAARFLFGGAACPENELVIRLQPEQAMYLKTNVKTPGLRTLPTQSELDLSYSQRFPDTYNPDAYTRLILEALRGSQATFVREDELRESWKIFDPLLKELEEKQVVPTPYDYGSRGPPEADATRLRVGYQWNSDYVWTRPSAEAKAEAAAAGESKL</sequence>
<feature type="region of interest" description="Disordered" evidence="8">
    <location>
        <begin position="1"/>
        <end position="23"/>
    </location>
</feature>
<dbReference type="PROSITE" id="PS00069">
    <property type="entry name" value="G6P_DEHYDROGENASE"/>
    <property type="match status" value="1"/>
</dbReference>
<dbReference type="GO" id="GO:0050661">
    <property type="term" value="F:NADP binding"/>
    <property type="evidence" value="ECO:0007669"/>
    <property type="project" value="InterPro"/>
</dbReference>
<dbReference type="AlphaFoldDB" id="A0A7S3XL23"/>
<dbReference type="Gene3D" id="3.30.360.10">
    <property type="entry name" value="Dihydrodipicolinate Reductase, domain 2"/>
    <property type="match status" value="1"/>
</dbReference>
<dbReference type="InterPro" id="IPR036291">
    <property type="entry name" value="NAD(P)-bd_dom_sf"/>
</dbReference>
<evidence type="ECO:0000313" key="11">
    <source>
        <dbReference type="EMBL" id="CAE0623224.1"/>
    </source>
</evidence>